<proteinExistence type="predicted"/>
<dbReference type="Proteomes" id="UP000237061">
    <property type="component" value="Unassembled WGS sequence"/>
</dbReference>
<accession>A0A2S3ZQU9</accession>
<reference evidence="1 2" key="1">
    <citation type="submission" date="2018-01" db="EMBL/GenBank/DDBJ databases">
        <title>Arthrobacter sp. nov., from glaciers in China.</title>
        <authorList>
            <person name="Liu Q."/>
            <person name="Xin Y.-H."/>
        </authorList>
    </citation>
    <scope>NUCLEOTIDE SEQUENCE [LARGE SCALE GENOMIC DNA]</scope>
    <source>
        <strain evidence="1 2">HLT2-12-2</strain>
    </source>
</reference>
<dbReference type="EMBL" id="PPXC01000028">
    <property type="protein sequence ID" value="POH71606.1"/>
    <property type="molecule type" value="Genomic_DNA"/>
</dbReference>
<sequence>MVEGGADDGFLVHVQPAAGTQQTRIVVFLELPLFACVSVAGSRYLAAQVRKDAALIASGALTSVEWVFTKSPITGLSGPTKGLKNLLNDNNIPWSEK</sequence>
<protein>
    <submittedName>
        <fullName evidence="1">Uncharacterized protein</fullName>
    </submittedName>
</protein>
<comment type="caution">
    <text evidence="1">The sequence shown here is derived from an EMBL/GenBank/DDBJ whole genome shotgun (WGS) entry which is preliminary data.</text>
</comment>
<name>A0A2S3ZQU9_ARTGL</name>
<evidence type="ECO:0000313" key="1">
    <source>
        <dbReference type="EMBL" id="POH71606.1"/>
    </source>
</evidence>
<keyword evidence="2" id="KW-1185">Reference proteome</keyword>
<gene>
    <name evidence="1" type="ORF">CVS27_20035</name>
</gene>
<organism evidence="1 2">
    <name type="scientific">Arthrobacter glacialis</name>
    <dbReference type="NCBI Taxonomy" id="1664"/>
    <lineage>
        <taxon>Bacteria</taxon>
        <taxon>Bacillati</taxon>
        <taxon>Actinomycetota</taxon>
        <taxon>Actinomycetes</taxon>
        <taxon>Micrococcales</taxon>
        <taxon>Micrococcaceae</taxon>
        <taxon>Arthrobacter</taxon>
    </lineage>
</organism>
<evidence type="ECO:0000313" key="2">
    <source>
        <dbReference type="Proteomes" id="UP000237061"/>
    </source>
</evidence>
<dbReference type="AlphaFoldDB" id="A0A2S3ZQU9"/>